<dbReference type="InParanoid" id="A0A7M7KIU6"/>
<dbReference type="RefSeq" id="XP_022666449.1">
    <property type="nucleotide sequence ID" value="XM_022810714.1"/>
</dbReference>
<dbReference type="RefSeq" id="XP_022666450.1">
    <property type="nucleotide sequence ID" value="XM_022810715.1"/>
</dbReference>
<dbReference type="EnsemblMetazoa" id="XM_022810710">
    <property type="protein sequence ID" value="XP_022666445"/>
    <property type="gene ID" value="LOC111252567"/>
</dbReference>
<dbReference type="Proteomes" id="UP000594260">
    <property type="component" value="Unplaced"/>
</dbReference>
<dbReference type="EnsemblMetazoa" id="XM_022810713">
    <property type="protein sequence ID" value="XP_022666448"/>
    <property type="gene ID" value="LOC111252567"/>
</dbReference>
<feature type="compositionally biased region" description="Polar residues" evidence="4">
    <location>
        <begin position="40"/>
        <end position="49"/>
    </location>
</feature>
<feature type="region of interest" description="Disordered" evidence="4">
    <location>
        <begin position="644"/>
        <end position="679"/>
    </location>
</feature>
<evidence type="ECO:0000256" key="1">
    <source>
        <dbReference type="ARBA" id="ARBA00004316"/>
    </source>
</evidence>
<evidence type="ECO:0000259" key="5">
    <source>
        <dbReference type="PROSITE" id="PS50106"/>
    </source>
</evidence>
<dbReference type="InterPro" id="IPR001478">
    <property type="entry name" value="PDZ"/>
</dbReference>
<dbReference type="GeneID" id="111252567"/>
<feature type="compositionally biased region" description="Low complexity" evidence="4">
    <location>
        <begin position="389"/>
        <end position="406"/>
    </location>
</feature>
<feature type="compositionally biased region" description="Low complexity" evidence="4">
    <location>
        <begin position="650"/>
        <end position="663"/>
    </location>
</feature>
<feature type="compositionally biased region" description="Polar residues" evidence="4">
    <location>
        <begin position="368"/>
        <end position="386"/>
    </location>
</feature>
<feature type="compositionally biased region" description="Polar residues" evidence="4">
    <location>
        <begin position="118"/>
        <end position="139"/>
    </location>
</feature>
<evidence type="ECO:0000256" key="3">
    <source>
        <dbReference type="ARBA" id="ARBA00023273"/>
    </source>
</evidence>
<feature type="compositionally biased region" description="Pro residues" evidence="4">
    <location>
        <begin position="249"/>
        <end position="271"/>
    </location>
</feature>
<protein>
    <recommendedName>
        <fullName evidence="5">PDZ domain-containing protein</fullName>
    </recommendedName>
</protein>
<keyword evidence="3" id="KW-0966">Cell projection</keyword>
<dbReference type="EnsemblMetazoa" id="XM_022810711">
    <property type="protein sequence ID" value="XP_022666446"/>
    <property type="gene ID" value="LOC111252567"/>
</dbReference>
<comment type="subcellular location">
    <subcellularLocation>
        <location evidence="1">Cell projection</location>
    </subcellularLocation>
</comment>
<evidence type="ECO:0000313" key="7">
    <source>
        <dbReference type="Proteomes" id="UP000594260"/>
    </source>
</evidence>
<dbReference type="RefSeq" id="XP_022666446.1">
    <property type="nucleotide sequence ID" value="XM_022810711.1"/>
</dbReference>
<dbReference type="EnsemblMetazoa" id="XM_022810715">
    <property type="protein sequence ID" value="XP_022666450"/>
    <property type="gene ID" value="LOC111252567"/>
</dbReference>
<dbReference type="GO" id="GO:0005929">
    <property type="term" value="C:cilium"/>
    <property type="evidence" value="ECO:0007669"/>
    <property type="project" value="TreeGrafter"/>
</dbReference>
<dbReference type="PANTHER" id="PTHR23116:SF36">
    <property type="entry name" value="HARMONIN"/>
    <property type="match status" value="1"/>
</dbReference>
<feature type="region of interest" description="Disordered" evidence="4">
    <location>
        <begin position="332"/>
        <end position="435"/>
    </location>
</feature>
<dbReference type="InterPro" id="IPR051844">
    <property type="entry name" value="USH2_Complex_Protein"/>
</dbReference>
<dbReference type="GO" id="GO:0002142">
    <property type="term" value="C:stereocilia ankle link complex"/>
    <property type="evidence" value="ECO:0007669"/>
    <property type="project" value="TreeGrafter"/>
</dbReference>
<feature type="compositionally biased region" description="Low complexity" evidence="4">
    <location>
        <begin position="54"/>
        <end position="73"/>
    </location>
</feature>
<dbReference type="OrthoDB" id="6021951at2759"/>
<dbReference type="AlphaFoldDB" id="A0A7M7KIU6"/>
<dbReference type="Gene3D" id="2.30.42.10">
    <property type="match status" value="1"/>
</dbReference>
<feature type="domain" description="PDZ" evidence="5">
    <location>
        <begin position="128"/>
        <end position="197"/>
    </location>
</feature>
<dbReference type="SMART" id="SM00228">
    <property type="entry name" value="PDZ"/>
    <property type="match status" value="1"/>
</dbReference>
<dbReference type="PANTHER" id="PTHR23116">
    <property type="entry name" value="PDZ DOMAIN CONTAINING WHIRLIN AND HARMONIN-RELATED"/>
    <property type="match status" value="1"/>
</dbReference>
<name>A0A7M7KIU6_VARDE</name>
<dbReference type="EnsemblMetazoa" id="XM_022810712">
    <property type="protein sequence ID" value="XP_022666447"/>
    <property type="gene ID" value="LOC111252567"/>
</dbReference>
<feature type="region of interest" description="Disordered" evidence="4">
    <location>
        <begin position="1"/>
        <end position="146"/>
    </location>
</feature>
<keyword evidence="2" id="KW-0677">Repeat</keyword>
<dbReference type="RefSeq" id="XP_022666445.1">
    <property type="nucleotide sequence ID" value="XM_022810710.1"/>
</dbReference>
<dbReference type="KEGG" id="vde:111252567"/>
<sequence length="695" mass="74283">MQNSAFSRQQRQERLGSIPEIPQSAQRRLKSQAPPPPKLTSMNASTSSFVVKRPTTSASSLSLAASSTVSPSLDAATPLTSHMAPSCAGLPSLGAGAVPKKRPAPKRPQSDDGGSDAPSESSGHRSVTVTLKRQQNSPLGFSIRGGREHGTGVYVSQIDPNSEAEAAGIKAGDQILKVNGFPVDQFVHAEVCMMLKQNNVVTLKLSGTGMLPVKDRGDVVLKPVANVDTSPKSSIPLPPAEPDFAKNPPVVPPAPIPPAPPAPPNTMRPIPPPMPTHMFVSELHSVAQQLRKLQITKDIALENPLLKQVAINQQQHDKLMSEFKEAHRKMFGQGDRFPDDFSDTDRTIERQKTERTEVLCMKNGESGTGSNLRSAASTSSILSLKTDSGRGSASPFGSASSSPASSIVDSVTESSRSDQGAEEKAKSSSPFGVQLKSLRRESSNIELCTASKIEAKTPLRREQSSLELSSLRQCVLPQKIQESNLSAVAEEPVPKPKKAMTPTAVAKNNEPLRNTQSVPLVQASPFGTFRRESAMHLEKQLIVQDKNIRRESSSYIIPKKEFEKAAEFKRDFGSNTLDIHGFETIPENSFVNNRTGRTEVIFIRNSRENGRDIETSSVISSDEGSTYSGSSGCGELVGRLRRQFEDPGSDSDSSGSAGSKGPGLFSKRTLGPVTSGAGGKITVSIGVAALPKNAC</sequence>
<dbReference type="Pfam" id="PF00595">
    <property type="entry name" value="PDZ"/>
    <property type="match status" value="1"/>
</dbReference>
<feature type="compositionally biased region" description="Basic and acidic residues" evidence="4">
    <location>
        <begin position="415"/>
        <end position="426"/>
    </location>
</feature>
<feature type="region of interest" description="Disordered" evidence="4">
    <location>
        <begin position="229"/>
        <end position="271"/>
    </location>
</feature>
<feature type="compositionally biased region" description="Basic and acidic residues" evidence="4">
    <location>
        <begin position="336"/>
        <end position="357"/>
    </location>
</feature>
<dbReference type="GO" id="GO:0032426">
    <property type="term" value="C:stereocilium tip"/>
    <property type="evidence" value="ECO:0007669"/>
    <property type="project" value="TreeGrafter"/>
</dbReference>
<accession>A0A7M7KIU6</accession>
<dbReference type="InterPro" id="IPR036034">
    <property type="entry name" value="PDZ_sf"/>
</dbReference>
<dbReference type="EnsemblMetazoa" id="XM_022810714">
    <property type="protein sequence ID" value="XP_022666449"/>
    <property type="gene ID" value="LOC111252567"/>
</dbReference>
<dbReference type="RefSeq" id="XP_022666448.1">
    <property type="nucleotide sequence ID" value="XM_022810713.1"/>
</dbReference>
<keyword evidence="7" id="KW-1185">Reference proteome</keyword>
<dbReference type="RefSeq" id="XP_022666447.1">
    <property type="nucleotide sequence ID" value="XM_022810712.1"/>
</dbReference>
<dbReference type="OMA" id="RESAMHL"/>
<dbReference type="PROSITE" id="PS50106">
    <property type="entry name" value="PDZ"/>
    <property type="match status" value="1"/>
</dbReference>
<evidence type="ECO:0000256" key="2">
    <source>
        <dbReference type="ARBA" id="ARBA00022737"/>
    </source>
</evidence>
<proteinExistence type="predicted"/>
<dbReference type="SUPFAM" id="SSF50156">
    <property type="entry name" value="PDZ domain-like"/>
    <property type="match status" value="1"/>
</dbReference>
<evidence type="ECO:0000313" key="6">
    <source>
        <dbReference type="EnsemblMetazoa" id="XP_022666445"/>
    </source>
</evidence>
<evidence type="ECO:0000256" key="4">
    <source>
        <dbReference type="SAM" id="MobiDB-lite"/>
    </source>
</evidence>
<dbReference type="GO" id="GO:0005886">
    <property type="term" value="C:plasma membrane"/>
    <property type="evidence" value="ECO:0007669"/>
    <property type="project" value="TreeGrafter"/>
</dbReference>
<reference evidence="6" key="1">
    <citation type="submission" date="2021-01" db="UniProtKB">
        <authorList>
            <consortium name="EnsemblMetazoa"/>
        </authorList>
    </citation>
    <scope>IDENTIFICATION</scope>
</reference>
<organism evidence="6 7">
    <name type="scientific">Varroa destructor</name>
    <name type="common">Honeybee mite</name>
    <dbReference type="NCBI Taxonomy" id="109461"/>
    <lineage>
        <taxon>Eukaryota</taxon>
        <taxon>Metazoa</taxon>
        <taxon>Ecdysozoa</taxon>
        <taxon>Arthropoda</taxon>
        <taxon>Chelicerata</taxon>
        <taxon>Arachnida</taxon>
        <taxon>Acari</taxon>
        <taxon>Parasitiformes</taxon>
        <taxon>Mesostigmata</taxon>
        <taxon>Gamasina</taxon>
        <taxon>Dermanyssoidea</taxon>
        <taxon>Varroidae</taxon>
        <taxon>Varroa</taxon>
    </lineage>
</organism>